<feature type="region of interest" description="Disordered" evidence="5">
    <location>
        <begin position="1"/>
        <end position="35"/>
    </location>
</feature>
<evidence type="ECO:0000256" key="5">
    <source>
        <dbReference type="SAM" id="MobiDB-lite"/>
    </source>
</evidence>
<dbReference type="InterPro" id="IPR010756">
    <property type="entry name" value="Tls1-like"/>
</dbReference>
<protein>
    <submittedName>
        <fullName evidence="6">Telomere length and silencing protein 1 homolog</fullName>
    </submittedName>
</protein>
<evidence type="ECO:0000256" key="3">
    <source>
        <dbReference type="ARBA" id="ARBA00023242"/>
    </source>
</evidence>
<keyword evidence="3" id="KW-0539">Nucleus</keyword>
<evidence type="ECO:0000256" key="4">
    <source>
        <dbReference type="SAM" id="Coils"/>
    </source>
</evidence>
<keyword evidence="7" id="KW-1185">Reference proteome</keyword>
<keyword evidence="4" id="KW-0175">Coiled coil</keyword>
<dbReference type="GO" id="GO:0005681">
    <property type="term" value="C:spliceosomal complex"/>
    <property type="evidence" value="ECO:0007669"/>
    <property type="project" value="TreeGrafter"/>
</dbReference>
<dbReference type="PANTHER" id="PTHR13486:SF2">
    <property type="entry name" value="SPLICING FACTOR C9ORF78"/>
    <property type="match status" value="1"/>
</dbReference>
<feature type="region of interest" description="Disordered" evidence="5">
    <location>
        <begin position="260"/>
        <end position="280"/>
    </location>
</feature>
<dbReference type="Pfam" id="PF07052">
    <property type="entry name" value="Hep_59"/>
    <property type="match status" value="1"/>
</dbReference>
<dbReference type="AlphaFoldDB" id="A0A812E9C1"/>
<organism evidence="6 7">
    <name type="scientific">Acanthosepion pharaonis</name>
    <name type="common">Pharaoh cuttlefish</name>
    <name type="synonym">Sepia pharaonis</name>
    <dbReference type="NCBI Taxonomy" id="158019"/>
    <lineage>
        <taxon>Eukaryota</taxon>
        <taxon>Metazoa</taxon>
        <taxon>Spiralia</taxon>
        <taxon>Lophotrochozoa</taxon>
        <taxon>Mollusca</taxon>
        <taxon>Cephalopoda</taxon>
        <taxon>Coleoidea</taxon>
        <taxon>Decapodiformes</taxon>
        <taxon>Sepiida</taxon>
        <taxon>Sepiina</taxon>
        <taxon>Sepiidae</taxon>
        <taxon>Acanthosepion</taxon>
    </lineage>
</organism>
<feature type="coiled-coil region" evidence="4">
    <location>
        <begin position="186"/>
        <end position="213"/>
    </location>
</feature>
<gene>
    <name evidence="6" type="ORF">SPHA_70874</name>
</gene>
<evidence type="ECO:0000313" key="6">
    <source>
        <dbReference type="EMBL" id="CAE1320662.1"/>
    </source>
</evidence>
<dbReference type="EMBL" id="CAHIKZ030005192">
    <property type="protein sequence ID" value="CAE1320662.1"/>
    <property type="molecule type" value="Genomic_DNA"/>
</dbReference>
<proteinExistence type="inferred from homology"/>
<comment type="similarity">
    <text evidence="2">Belongs to the TLS1 family.</text>
</comment>
<accession>A0A812E9C1</accession>
<evidence type="ECO:0000313" key="7">
    <source>
        <dbReference type="Proteomes" id="UP000597762"/>
    </source>
</evidence>
<dbReference type="OrthoDB" id="5627at2759"/>
<comment type="caution">
    <text evidence="6">The sequence shown here is derived from an EMBL/GenBank/DDBJ whole genome shotgun (WGS) entry which is preliminary data.</text>
</comment>
<evidence type="ECO:0000256" key="2">
    <source>
        <dbReference type="ARBA" id="ARBA00007643"/>
    </source>
</evidence>
<dbReference type="GO" id="GO:0000398">
    <property type="term" value="P:mRNA splicing, via spliceosome"/>
    <property type="evidence" value="ECO:0007669"/>
    <property type="project" value="TreeGrafter"/>
</dbReference>
<reference evidence="6" key="1">
    <citation type="submission" date="2021-01" db="EMBL/GenBank/DDBJ databases">
        <authorList>
            <person name="Li R."/>
            <person name="Bekaert M."/>
        </authorList>
    </citation>
    <scope>NUCLEOTIDE SEQUENCE</scope>
    <source>
        <strain evidence="6">Farmed</strain>
    </source>
</reference>
<comment type="subcellular location">
    <subcellularLocation>
        <location evidence="1">Nucleus</location>
    </subcellularLocation>
</comment>
<dbReference type="Proteomes" id="UP000597762">
    <property type="component" value="Unassembled WGS sequence"/>
</dbReference>
<sequence>MASLKERRNFRKRRCSSSSESDSENEEANTETTGITYSVDDIKNLQKLREKPKGVNAVSLAFGKKTKKEEVEANDPFKMKTGGMVDMKVLKSGTSLQGEDIESIGTAFAAETNIRDEDAEMLKYVEEELAKKKGHHTFRAQEKNVPAEDALYQLPDNLKVESSTKKSEDMLSNQMLSGIPEVDLGIEAKIRNIEHTEDAKQKLIQEMRKKKDSEVSEFVPTNMAVNFVQHNRFTIEENGPRLKDDQSALKPKLLRVGDAEKIGKDTEKASHRAAVEPEEKATDDFHYERFKKQMRRY</sequence>
<name>A0A812E9C1_ACAPH</name>
<evidence type="ECO:0000256" key="1">
    <source>
        <dbReference type="ARBA" id="ARBA00004123"/>
    </source>
</evidence>
<dbReference type="PANTHER" id="PTHR13486">
    <property type="entry name" value="TELOMERE LENGTH AND SILENCING PROTEIN 1 TLS1 FAMILY MEMBER"/>
    <property type="match status" value="1"/>
</dbReference>